<dbReference type="EMBL" id="UOFA01000186">
    <property type="protein sequence ID" value="VAW45353.1"/>
    <property type="molecule type" value="Genomic_DNA"/>
</dbReference>
<evidence type="ECO:0008006" key="2">
    <source>
        <dbReference type="Google" id="ProtNLM"/>
    </source>
</evidence>
<proteinExistence type="predicted"/>
<organism evidence="1">
    <name type="scientific">hydrothermal vent metagenome</name>
    <dbReference type="NCBI Taxonomy" id="652676"/>
    <lineage>
        <taxon>unclassified sequences</taxon>
        <taxon>metagenomes</taxon>
        <taxon>ecological metagenomes</taxon>
    </lineage>
</organism>
<sequence>MHTVPLWYQEPDFIFIHINKTGGSSVEKALNLPFEHLSAVEKINEVGIEKWQSKFTFAFIRNPFDKVCSHYRYRVKTNQTQP</sequence>
<protein>
    <recommendedName>
        <fullName evidence="2">Sulfotransferase family protein</fullName>
    </recommendedName>
</protein>
<evidence type="ECO:0000313" key="1">
    <source>
        <dbReference type="EMBL" id="VAW45353.1"/>
    </source>
</evidence>
<gene>
    <name evidence="1" type="ORF">MNBD_GAMMA02-1675</name>
</gene>
<accession>A0A3B0VYX0</accession>
<dbReference type="Gene3D" id="3.40.50.300">
    <property type="entry name" value="P-loop containing nucleotide triphosphate hydrolases"/>
    <property type="match status" value="1"/>
</dbReference>
<reference evidence="1" key="1">
    <citation type="submission" date="2018-06" db="EMBL/GenBank/DDBJ databases">
        <authorList>
            <person name="Zhirakovskaya E."/>
        </authorList>
    </citation>
    <scope>NUCLEOTIDE SEQUENCE</scope>
</reference>
<dbReference type="AlphaFoldDB" id="A0A3B0VYX0"/>
<dbReference type="InterPro" id="IPR027417">
    <property type="entry name" value="P-loop_NTPase"/>
</dbReference>
<name>A0A3B0VYX0_9ZZZZ</name>